<feature type="compositionally biased region" description="Basic and acidic residues" evidence="1">
    <location>
        <begin position="1"/>
        <end position="10"/>
    </location>
</feature>
<protein>
    <submittedName>
        <fullName evidence="2">Uncharacterized protein</fullName>
    </submittedName>
</protein>
<evidence type="ECO:0000313" key="3">
    <source>
        <dbReference type="Proteomes" id="UP000612282"/>
    </source>
</evidence>
<name>A0ABQ3WZK0_9ACTN</name>
<sequence>MNTDLARLERIPVNAPAAQSSPLGSLTLEGGNAAPTHPKDDPFRSAHARIIVAAGHVPGGAGLHRASVNNPECSGGWEPADHLAGRVEDVDRRVVVYVHL</sequence>
<accession>A0ABQ3WZK0</accession>
<gene>
    <name evidence="2" type="ORF">Aco03nite_001150</name>
</gene>
<evidence type="ECO:0000256" key="1">
    <source>
        <dbReference type="SAM" id="MobiDB-lite"/>
    </source>
</evidence>
<evidence type="ECO:0000313" key="2">
    <source>
        <dbReference type="EMBL" id="GID51711.1"/>
    </source>
</evidence>
<organism evidence="2 3">
    <name type="scientific">Actinoplanes couchii</name>
    <dbReference type="NCBI Taxonomy" id="403638"/>
    <lineage>
        <taxon>Bacteria</taxon>
        <taxon>Bacillati</taxon>
        <taxon>Actinomycetota</taxon>
        <taxon>Actinomycetes</taxon>
        <taxon>Micromonosporales</taxon>
        <taxon>Micromonosporaceae</taxon>
        <taxon>Actinoplanes</taxon>
    </lineage>
</organism>
<proteinExistence type="predicted"/>
<dbReference type="EMBL" id="BOMG01000004">
    <property type="protein sequence ID" value="GID51711.1"/>
    <property type="molecule type" value="Genomic_DNA"/>
</dbReference>
<keyword evidence="3" id="KW-1185">Reference proteome</keyword>
<comment type="caution">
    <text evidence="2">The sequence shown here is derived from an EMBL/GenBank/DDBJ whole genome shotgun (WGS) entry which is preliminary data.</text>
</comment>
<dbReference type="Proteomes" id="UP000612282">
    <property type="component" value="Unassembled WGS sequence"/>
</dbReference>
<feature type="region of interest" description="Disordered" evidence="1">
    <location>
        <begin position="1"/>
        <end position="42"/>
    </location>
</feature>
<reference evidence="2 3" key="1">
    <citation type="submission" date="2021-01" db="EMBL/GenBank/DDBJ databases">
        <title>Whole genome shotgun sequence of Actinoplanes couchii NBRC 106145.</title>
        <authorList>
            <person name="Komaki H."/>
            <person name="Tamura T."/>
        </authorList>
    </citation>
    <scope>NUCLEOTIDE SEQUENCE [LARGE SCALE GENOMIC DNA]</scope>
    <source>
        <strain evidence="2 3">NBRC 106145</strain>
    </source>
</reference>